<gene>
    <name evidence="1" type="ORF">M0R45_021891</name>
</gene>
<evidence type="ECO:0000313" key="2">
    <source>
        <dbReference type="Proteomes" id="UP001457282"/>
    </source>
</evidence>
<evidence type="ECO:0000313" key="1">
    <source>
        <dbReference type="EMBL" id="KAK9934757.1"/>
    </source>
</evidence>
<dbReference type="Proteomes" id="UP001457282">
    <property type="component" value="Unassembled WGS sequence"/>
</dbReference>
<organism evidence="1 2">
    <name type="scientific">Rubus argutus</name>
    <name type="common">Southern blackberry</name>
    <dbReference type="NCBI Taxonomy" id="59490"/>
    <lineage>
        <taxon>Eukaryota</taxon>
        <taxon>Viridiplantae</taxon>
        <taxon>Streptophyta</taxon>
        <taxon>Embryophyta</taxon>
        <taxon>Tracheophyta</taxon>
        <taxon>Spermatophyta</taxon>
        <taxon>Magnoliopsida</taxon>
        <taxon>eudicotyledons</taxon>
        <taxon>Gunneridae</taxon>
        <taxon>Pentapetalae</taxon>
        <taxon>rosids</taxon>
        <taxon>fabids</taxon>
        <taxon>Rosales</taxon>
        <taxon>Rosaceae</taxon>
        <taxon>Rosoideae</taxon>
        <taxon>Rosoideae incertae sedis</taxon>
        <taxon>Rubus</taxon>
    </lineage>
</organism>
<proteinExistence type="predicted"/>
<accession>A0AAW1XG75</accession>
<dbReference type="EMBL" id="JBEDUW010000004">
    <property type="protein sequence ID" value="KAK9934757.1"/>
    <property type="molecule type" value="Genomic_DNA"/>
</dbReference>
<keyword evidence="2" id="KW-1185">Reference proteome</keyword>
<protein>
    <submittedName>
        <fullName evidence="1">Uncharacterized protein</fullName>
    </submittedName>
</protein>
<name>A0AAW1XG75_RUBAR</name>
<reference evidence="1 2" key="1">
    <citation type="journal article" date="2023" name="G3 (Bethesda)">
        <title>A chromosome-length genome assembly and annotation of blackberry (Rubus argutus, cv. 'Hillquist').</title>
        <authorList>
            <person name="Bruna T."/>
            <person name="Aryal R."/>
            <person name="Dudchenko O."/>
            <person name="Sargent D.J."/>
            <person name="Mead D."/>
            <person name="Buti M."/>
            <person name="Cavallini A."/>
            <person name="Hytonen T."/>
            <person name="Andres J."/>
            <person name="Pham M."/>
            <person name="Weisz D."/>
            <person name="Mascagni F."/>
            <person name="Usai G."/>
            <person name="Natali L."/>
            <person name="Bassil N."/>
            <person name="Fernandez G.E."/>
            <person name="Lomsadze A."/>
            <person name="Armour M."/>
            <person name="Olukolu B."/>
            <person name="Poorten T."/>
            <person name="Britton C."/>
            <person name="Davik J."/>
            <person name="Ashrafi H."/>
            <person name="Aiden E.L."/>
            <person name="Borodovsky M."/>
            <person name="Worthington M."/>
        </authorList>
    </citation>
    <scope>NUCLEOTIDE SEQUENCE [LARGE SCALE GENOMIC DNA]</scope>
    <source>
        <strain evidence="1">PI 553951</strain>
    </source>
</reference>
<sequence length="90" mass="10090">MENQAPNIRFTAKLKNPKGLREISRKATHLLGFKLIDETGGYTGLNLCQNQQRKAKHADEPEEEQGKIIQSCCNRAPINTKSKQADIKSP</sequence>
<dbReference type="AlphaFoldDB" id="A0AAW1XG75"/>
<comment type="caution">
    <text evidence="1">The sequence shown here is derived from an EMBL/GenBank/DDBJ whole genome shotgun (WGS) entry which is preliminary data.</text>
</comment>